<dbReference type="EMBL" id="PFBL01000004">
    <property type="protein sequence ID" value="PIR83422.1"/>
    <property type="molecule type" value="Genomic_DNA"/>
</dbReference>
<organism evidence="2 3">
    <name type="scientific">Candidatus Kaiserbacteria bacterium CG10_big_fil_rev_8_21_14_0_10_56_12</name>
    <dbReference type="NCBI Taxonomy" id="1974611"/>
    <lineage>
        <taxon>Bacteria</taxon>
        <taxon>Candidatus Kaiseribacteriota</taxon>
    </lineage>
</organism>
<evidence type="ECO:0000313" key="2">
    <source>
        <dbReference type="EMBL" id="PIR83422.1"/>
    </source>
</evidence>
<gene>
    <name evidence="2" type="ORF">COU19_00475</name>
</gene>
<feature type="domain" description="Methyltransferase type 11" evidence="1">
    <location>
        <begin position="52"/>
        <end position="145"/>
    </location>
</feature>
<accession>A0A2H0UAJ9</accession>
<dbReference type="Gene3D" id="3.40.50.150">
    <property type="entry name" value="Vaccinia Virus protein VP39"/>
    <property type="match status" value="1"/>
</dbReference>
<evidence type="ECO:0000313" key="3">
    <source>
        <dbReference type="Proteomes" id="UP000230179"/>
    </source>
</evidence>
<dbReference type="GO" id="GO:0016740">
    <property type="term" value="F:transferase activity"/>
    <property type="evidence" value="ECO:0007669"/>
    <property type="project" value="UniProtKB-KW"/>
</dbReference>
<evidence type="ECO:0000259" key="1">
    <source>
        <dbReference type="Pfam" id="PF08241"/>
    </source>
</evidence>
<dbReference type="PANTHER" id="PTHR43861">
    <property type="entry name" value="TRANS-ACONITATE 2-METHYLTRANSFERASE-RELATED"/>
    <property type="match status" value="1"/>
</dbReference>
<reference evidence="3" key="1">
    <citation type="submission" date="2017-09" db="EMBL/GenBank/DDBJ databases">
        <title>Depth-based differentiation of microbial function through sediment-hosted aquifers and enrichment of novel symbionts in the deep terrestrial subsurface.</title>
        <authorList>
            <person name="Probst A.J."/>
            <person name="Ladd B."/>
            <person name="Jarett J.K."/>
            <person name="Geller-Mcgrath D.E."/>
            <person name="Sieber C.M.K."/>
            <person name="Emerson J.B."/>
            <person name="Anantharaman K."/>
            <person name="Thomas B.C."/>
            <person name="Malmstrom R."/>
            <person name="Stieglmeier M."/>
            <person name="Klingl A."/>
            <person name="Woyke T."/>
            <person name="Ryan C.M."/>
            <person name="Banfield J.F."/>
        </authorList>
    </citation>
    <scope>NUCLEOTIDE SEQUENCE [LARGE SCALE GENOMIC DNA]</scope>
</reference>
<dbReference type="AlphaFoldDB" id="A0A2H0UAJ9"/>
<dbReference type="Proteomes" id="UP000230179">
    <property type="component" value="Unassembled WGS sequence"/>
</dbReference>
<dbReference type="InterPro" id="IPR029063">
    <property type="entry name" value="SAM-dependent_MTases_sf"/>
</dbReference>
<dbReference type="Pfam" id="PF08241">
    <property type="entry name" value="Methyltransf_11"/>
    <property type="match status" value="1"/>
</dbReference>
<dbReference type="SUPFAM" id="SSF53335">
    <property type="entry name" value="S-adenosyl-L-methionine-dependent methyltransferases"/>
    <property type="match status" value="1"/>
</dbReference>
<protein>
    <recommendedName>
        <fullName evidence="1">Methyltransferase type 11 domain-containing protein</fullName>
    </recommendedName>
</protein>
<sequence>MKSAFDVYGMLARSDYSPTIQAGRRNIQADAENLVADDVAAKLGLRPEHSLLEIGCGPGALLCPLAERAAQATGVDHPDVLAHIRAHCKKGEVTLIAGRFPELTLPDTYDRIVAYSVLHYMTDYAAVEQFIDAALQYLNPRGRLLLGDLPNSDKAARFRAGEEGKAFERAWQERMKGEVAHGDPFEVFSGIATCSFSDERIMRLVSRYRDAGYDTYVLPQPVELPYGHTREDIVLYAP</sequence>
<dbReference type="CDD" id="cd02440">
    <property type="entry name" value="AdoMet_MTases"/>
    <property type="match status" value="1"/>
</dbReference>
<name>A0A2H0UAJ9_9BACT</name>
<proteinExistence type="predicted"/>
<dbReference type="InterPro" id="IPR013216">
    <property type="entry name" value="Methyltransf_11"/>
</dbReference>
<comment type="caution">
    <text evidence="2">The sequence shown here is derived from an EMBL/GenBank/DDBJ whole genome shotgun (WGS) entry which is preliminary data.</text>
</comment>